<organism evidence="10 11">
    <name type="scientific">Pseudonocardia parietis</name>
    <dbReference type="NCBI Taxonomy" id="570936"/>
    <lineage>
        <taxon>Bacteria</taxon>
        <taxon>Bacillati</taxon>
        <taxon>Actinomycetota</taxon>
        <taxon>Actinomycetes</taxon>
        <taxon>Pseudonocardiales</taxon>
        <taxon>Pseudonocardiaceae</taxon>
        <taxon>Pseudonocardia</taxon>
    </lineage>
</organism>
<evidence type="ECO:0000313" key="10">
    <source>
        <dbReference type="EMBL" id="MBP2368501.1"/>
    </source>
</evidence>
<evidence type="ECO:0000256" key="2">
    <source>
        <dbReference type="ARBA" id="ARBA00005658"/>
    </source>
</evidence>
<keyword evidence="7 9" id="KW-0472">Membrane</keyword>
<evidence type="ECO:0000256" key="4">
    <source>
        <dbReference type="ARBA" id="ARBA00022475"/>
    </source>
</evidence>
<evidence type="ECO:0000256" key="3">
    <source>
        <dbReference type="ARBA" id="ARBA00022448"/>
    </source>
</evidence>
<comment type="similarity">
    <text evidence="2">Belongs to the BCCT transporter (TC 2.A.15) family.</text>
</comment>
<dbReference type="PANTHER" id="PTHR30047">
    <property type="entry name" value="HIGH-AFFINITY CHOLINE TRANSPORT PROTEIN-RELATED"/>
    <property type="match status" value="1"/>
</dbReference>
<keyword evidence="5 9" id="KW-0812">Transmembrane</keyword>
<sequence length="214" mass="22786">MQLFQMLDAYPWATATGLLAMVLVAIFFVSGADAASIVMGTLSERGSIDPSRWVVIFWGCVMGAVAAIMLLAGGEDALSGLQNITILVSAPFVIVMIMLCFALGKDLRRDPMMLRDIKGRRVIEHAVDYATERHGDDFYIQVQPFTRAEQDALERAMAGRRSGDTGVGGGPGTGPGYRMTVPGDPDQESTPSPDAAPGATRGSESADRSSNDRG</sequence>
<keyword evidence="3" id="KW-0813">Transport</keyword>
<evidence type="ECO:0000256" key="1">
    <source>
        <dbReference type="ARBA" id="ARBA00004651"/>
    </source>
</evidence>
<keyword evidence="11" id="KW-1185">Reference proteome</keyword>
<protein>
    <submittedName>
        <fullName evidence="10">Choline-glycine betaine transporter</fullName>
    </submittedName>
</protein>
<evidence type="ECO:0000313" key="11">
    <source>
        <dbReference type="Proteomes" id="UP001519295"/>
    </source>
</evidence>
<evidence type="ECO:0000256" key="7">
    <source>
        <dbReference type="ARBA" id="ARBA00023136"/>
    </source>
</evidence>
<proteinExistence type="inferred from homology"/>
<dbReference type="RefSeq" id="WP_372447396.1">
    <property type="nucleotide sequence ID" value="NZ_JAGINU010000001.1"/>
</dbReference>
<comment type="subcellular location">
    <subcellularLocation>
        <location evidence="1">Cell membrane</location>
        <topology evidence="1">Multi-pass membrane protein</topology>
    </subcellularLocation>
</comment>
<gene>
    <name evidence="10" type="ORF">JOF36_004197</name>
</gene>
<feature type="compositionally biased region" description="Basic and acidic residues" evidence="8">
    <location>
        <begin position="204"/>
        <end position="214"/>
    </location>
</feature>
<dbReference type="InterPro" id="IPR000060">
    <property type="entry name" value="BCCT_transptr"/>
</dbReference>
<feature type="compositionally biased region" description="Gly residues" evidence="8">
    <location>
        <begin position="165"/>
        <end position="175"/>
    </location>
</feature>
<dbReference type="PANTHER" id="PTHR30047:SF7">
    <property type="entry name" value="HIGH-AFFINITY CHOLINE TRANSPORT PROTEIN"/>
    <property type="match status" value="1"/>
</dbReference>
<feature type="transmembrane region" description="Helical" evidence="9">
    <location>
        <begin position="12"/>
        <end position="32"/>
    </location>
</feature>
<comment type="caution">
    <text evidence="10">The sequence shown here is derived from an EMBL/GenBank/DDBJ whole genome shotgun (WGS) entry which is preliminary data.</text>
</comment>
<keyword evidence="6 9" id="KW-1133">Transmembrane helix</keyword>
<dbReference type="Pfam" id="PF02028">
    <property type="entry name" value="BCCT"/>
    <property type="match status" value="1"/>
</dbReference>
<evidence type="ECO:0000256" key="9">
    <source>
        <dbReference type="SAM" id="Phobius"/>
    </source>
</evidence>
<evidence type="ECO:0000256" key="6">
    <source>
        <dbReference type="ARBA" id="ARBA00022989"/>
    </source>
</evidence>
<feature type="transmembrane region" description="Helical" evidence="9">
    <location>
        <begin position="53"/>
        <end position="72"/>
    </location>
</feature>
<feature type="region of interest" description="Disordered" evidence="8">
    <location>
        <begin position="155"/>
        <end position="214"/>
    </location>
</feature>
<evidence type="ECO:0000256" key="8">
    <source>
        <dbReference type="SAM" id="MobiDB-lite"/>
    </source>
</evidence>
<accession>A0ABS4VXH1</accession>
<reference evidence="10 11" key="1">
    <citation type="submission" date="2021-03" db="EMBL/GenBank/DDBJ databases">
        <title>Sequencing the genomes of 1000 actinobacteria strains.</title>
        <authorList>
            <person name="Klenk H.-P."/>
        </authorList>
    </citation>
    <scope>NUCLEOTIDE SEQUENCE [LARGE SCALE GENOMIC DNA]</scope>
    <source>
        <strain evidence="10 11">DSM 45256</strain>
    </source>
</reference>
<keyword evidence="4" id="KW-1003">Cell membrane</keyword>
<evidence type="ECO:0000256" key="5">
    <source>
        <dbReference type="ARBA" id="ARBA00022692"/>
    </source>
</evidence>
<dbReference type="EMBL" id="JAGINU010000001">
    <property type="protein sequence ID" value="MBP2368501.1"/>
    <property type="molecule type" value="Genomic_DNA"/>
</dbReference>
<dbReference type="Proteomes" id="UP001519295">
    <property type="component" value="Unassembled WGS sequence"/>
</dbReference>
<feature type="transmembrane region" description="Helical" evidence="9">
    <location>
        <begin position="84"/>
        <end position="104"/>
    </location>
</feature>
<name>A0ABS4VXH1_9PSEU</name>